<dbReference type="PANTHER" id="PTHR19321">
    <property type="entry name" value="PROTEIN REGULATOR OF CYTOKINESIS 1 PRC1-RELATED"/>
    <property type="match status" value="1"/>
</dbReference>
<dbReference type="Gene3D" id="1.20.58.1520">
    <property type="match status" value="1"/>
</dbReference>
<evidence type="ECO:0000256" key="1">
    <source>
        <dbReference type="SAM" id="Coils"/>
    </source>
</evidence>
<sequence>MRKSELHAAESVACLNKALSRLKDIWEEIGIPEDQRMQRTEAVKMHIKNLLDMMIAEEEGLKKRLLNSIESCRKELGGLCEELQLPPFEEDDGLSMLQLEKEIRTRLKVMLKQKNQRVSELKSLIQQDRELCDILCDNPHCIDPDCVPSAQQLQNYRQHIASRNQEKERRYSEFVSIKRQIIVFMEDLEQMPDTSFERDVVCEEEEAFCLSRENITALNVLLSQLENRKAEIEVACVSYRSRIAELWERLQIPQEERDSIAEHMQCSKKRNMDALHAEMECLEELKMKNIQSVIESIRAEIEILWEKCFYSLDQRHAFAAYYSDNFTEELLTLHEQEEQRLKQHYEQHRELYNGVTSWQSNWTLFQELEKKATDPSRFHNRGGNLLREEKQRAELQKSLPKLEKSLKIQIEQWEAEHATEFRVNGQHFMQYVEEQWNLHQLEKEKEKLERQMKKSKQTEEDMLYGTALKTPTKRRLGGAPTPGKSRKLNSTSSIASSTPNTTLRSICHSPSMRPPLSASKIGSGLRSSTRTRTPRGLERNKENLSQLSGALRTMTSSPYRNCSINSVASSYSEFARDYVNIESTTISSENSHKLQSPAARLEF</sequence>
<evidence type="ECO:0000313" key="3">
    <source>
        <dbReference type="EMBL" id="KAB5565936.1"/>
    </source>
</evidence>
<feature type="compositionally biased region" description="Polar residues" evidence="2">
    <location>
        <begin position="488"/>
        <end position="504"/>
    </location>
</feature>
<dbReference type="OrthoDB" id="642895at2759"/>
<keyword evidence="1" id="KW-0175">Coiled coil</keyword>
<dbReference type="GO" id="GO:1990023">
    <property type="term" value="C:mitotic spindle midzone"/>
    <property type="evidence" value="ECO:0007669"/>
    <property type="project" value="TreeGrafter"/>
</dbReference>
<feature type="coiled-coil region" evidence="1">
    <location>
        <begin position="431"/>
        <end position="461"/>
    </location>
</feature>
<accession>A0A5N5NH02</accession>
<evidence type="ECO:0000313" key="4">
    <source>
        <dbReference type="Proteomes" id="UP000327468"/>
    </source>
</evidence>
<protein>
    <recommendedName>
        <fullName evidence="5">Protein regulator of cytokinesis 1</fullName>
    </recommendedName>
</protein>
<dbReference type="InterPro" id="IPR007145">
    <property type="entry name" value="MAP65_Ase1_PRC1"/>
</dbReference>
<dbReference type="PANTHER" id="PTHR19321:SF1">
    <property type="entry name" value="PROTEIN REGULATOR OF CYTOKINESIS 1"/>
    <property type="match status" value="1"/>
</dbReference>
<keyword evidence="4" id="KW-1185">Reference proteome</keyword>
<dbReference type="GO" id="GO:0051256">
    <property type="term" value="P:mitotic spindle midzone assembly"/>
    <property type="evidence" value="ECO:0007669"/>
    <property type="project" value="TreeGrafter"/>
</dbReference>
<proteinExistence type="predicted"/>
<evidence type="ECO:0000256" key="2">
    <source>
        <dbReference type="SAM" id="MobiDB-lite"/>
    </source>
</evidence>
<reference evidence="3 4" key="1">
    <citation type="submission" date="2019-06" db="EMBL/GenBank/DDBJ databases">
        <title>A chromosome-scale genome assembly of the striped catfish, Pangasianodon hypophthalmus.</title>
        <authorList>
            <person name="Wen M."/>
            <person name="Zahm M."/>
            <person name="Roques C."/>
            <person name="Cabau C."/>
            <person name="Klopp C."/>
            <person name="Donnadieu C."/>
            <person name="Jouanno E."/>
            <person name="Avarre J.-C."/>
            <person name="Campet M."/>
            <person name="Ha T.T.T."/>
            <person name="Dugue R."/>
            <person name="Lampietro C."/>
            <person name="Louis A."/>
            <person name="Herpin A."/>
            <person name="Echchiki A."/>
            <person name="Berthelot C."/>
            <person name="Parey E."/>
            <person name="Roest-Crollius H."/>
            <person name="Braasch I."/>
            <person name="Postlethwait J."/>
            <person name="Bobe J."/>
            <person name="Montfort J."/>
            <person name="Bouchez O."/>
            <person name="Begum T."/>
            <person name="Schartl M."/>
            <person name="Guiguen Y."/>
        </authorList>
    </citation>
    <scope>NUCLEOTIDE SEQUENCE [LARGE SCALE GENOMIC DNA]</scope>
    <source>
        <strain evidence="3 4">Indonesia</strain>
        <tissue evidence="3">Blood</tissue>
    </source>
</reference>
<name>A0A5N5NH02_PANHP</name>
<comment type="caution">
    <text evidence="3">The sequence shown here is derived from an EMBL/GenBank/DDBJ whole genome shotgun (WGS) entry which is preliminary data.</text>
</comment>
<evidence type="ECO:0008006" key="5">
    <source>
        <dbReference type="Google" id="ProtNLM"/>
    </source>
</evidence>
<dbReference type="EMBL" id="VFJC01000010">
    <property type="protein sequence ID" value="KAB5565936.1"/>
    <property type="molecule type" value="Genomic_DNA"/>
</dbReference>
<dbReference type="GO" id="GO:0005737">
    <property type="term" value="C:cytoplasm"/>
    <property type="evidence" value="ECO:0007669"/>
    <property type="project" value="TreeGrafter"/>
</dbReference>
<feature type="region of interest" description="Disordered" evidence="2">
    <location>
        <begin position="469"/>
        <end position="545"/>
    </location>
</feature>
<dbReference type="Pfam" id="PF03999">
    <property type="entry name" value="MAP65_ASE1"/>
    <property type="match status" value="1"/>
</dbReference>
<organism evidence="3 4">
    <name type="scientific">Pangasianodon hypophthalmus</name>
    <name type="common">Striped catfish</name>
    <name type="synonym">Helicophagus hypophthalmus</name>
    <dbReference type="NCBI Taxonomy" id="310915"/>
    <lineage>
        <taxon>Eukaryota</taxon>
        <taxon>Metazoa</taxon>
        <taxon>Chordata</taxon>
        <taxon>Craniata</taxon>
        <taxon>Vertebrata</taxon>
        <taxon>Euteleostomi</taxon>
        <taxon>Actinopterygii</taxon>
        <taxon>Neopterygii</taxon>
        <taxon>Teleostei</taxon>
        <taxon>Ostariophysi</taxon>
        <taxon>Siluriformes</taxon>
        <taxon>Pangasiidae</taxon>
        <taxon>Pangasianodon</taxon>
    </lineage>
</organism>
<gene>
    <name evidence="3" type="ORF">PHYPO_G00247260</name>
</gene>
<dbReference type="AlphaFoldDB" id="A0A5N5NH02"/>
<dbReference type="GO" id="GO:0008017">
    <property type="term" value="F:microtubule binding"/>
    <property type="evidence" value="ECO:0007669"/>
    <property type="project" value="InterPro"/>
</dbReference>
<dbReference type="Proteomes" id="UP000327468">
    <property type="component" value="Chromosome 9"/>
</dbReference>
<feature type="coiled-coil region" evidence="1">
    <location>
        <begin position="215"/>
        <end position="242"/>
    </location>
</feature>